<keyword evidence="2" id="KW-1133">Transmembrane helix</keyword>
<protein>
    <submittedName>
        <fullName evidence="3">Uncharacterized protein</fullName>
    </submittedName>
</protein>
<dbReference type="Proteomes" id="UP001054945">
    <property type="component" value="Unassembled WGS sequence"/>
</dbReference>
<evidence type="ECO:0000256" key="1">
    <source>
        <dbReference type="SAM" id="MobiDB-lite"/>
    </source>
</evidence>
<sequence>MIRILGKHRRTPLAQCRFCFQLQTAAPKSSAINHCTPPRIKSQEIKREVFNSDTPSSFANEMTGHRRADDVGSTHFCGAFERAFPSKRNARRNETRRRESEDVCNFRFVKIDDGGSPIPGLGDPRPALDPFVILISQFFPITVIAAAYLRTLRFDSRTRDAASHSQFRRGLTWGNNGTRRTHSRNNRERSRRREEGRRLRQVDDSKAKLEKG</sequence>
<comment type="caution">
    <text evidence="3">The sequence shown here is derived from an EMBL/GenBank/DDBJ whole genome shotgun (WGS) entry which is preliminary data.</text>
</comment>
<proteinExistence type="predicted"/>
<keyword evidence="2" id="KW-0812">Transmembrane</keyword>
<keyword evidence="2" id="KW-0472">Membrane</keyword>
<accession>A0AAV4MFZ6</accession>
<evidence type="ECO:0000256" key="2">
    <source>
        <dbReference type="SAM" id="Phobius"/>
    </source>
</evidence>
<evidence type="ECO:0000313" key="3">
    <source>
        <dbReference type="EMBL" id="GIX70760.1"/>
    </source>
</evidence>
<dbReference type="AlphaFoldDB" id="A0AAV4MFZ6"/>
<dbReference type="EMBL" id="BPLR01002165">
    <property type="protein sequence ID" value="GIX70760.1"/>
    <property type="molecule type" value="Genomic_DNA"/>
</dbReference>
<evidence type="ECO:0000313" key="4">
    <source>
        <dbReference type="Proteomes" id="UP001054945"/>
    </source>
</evidence>
<feature type="region of interest" description="Disordered" evidence="1">
    <location>
        <begin position="165"/>
        <end position="212"/>
    </location>
</feature>
<keyword evidence="4" id="KW-1185">Reference proteome</keyword>
<feature type="compositionally biased region" description="Basic and acidic residues" evidence="1">
    <location>
        <begin position="185"/>
        <end position="212"/>
    </location>
</feature>
<name>A0AAV4MFZ6_CAEEX</name>
<organism evidence="3 4">
    <name type="scientific">Caerostris extrusa</name>
    <name type="common">Bark spider</name>
    <name type="synonym">Caerostris bankana</name>
    <dbReference type="NCBI Taxonomy" id="172846"/>
    <lineage>
        <taxon>Eukaryota</taxon>
        <taxon>Metazoa</taxon>
        <taxon>Ecdysozoa</taxon>
        <taxon>Arthropoda</taxon>
        <taxon>Chelicerata</taxon>
        <taxon>Arachnida</taxon>
        <taxon>Araneae</taxon>
        <taxon>Araneomorphae</taxon>
        <taxon>Entelegynae</taxon>
        <taxon>Araneoidea</taxon>
        <taxon>Araneidae</taxon>
        <taxon>Caerostris</taxon>
    </lineage>
</organism>
<feature type="transmembrane region" description="Helical" evidence="2">
    <location>
        <begin position="131"/>
        <end position="149"/>
    </location>
</feature>
<reference evidence="3 4" key="1">
    <citation type="submission" date="2021-06" db="EMBL/GenBank/DDBJ databases">
        <title>Caerostris extrusa draft genome.</title>
        <authorList>
            <person name="Kono N."/>
            <person name="Arakawa K."/>
        </authorList>
    </citation>
    <scope>NUCLEOTIDE SEQUENCE [LARGE SCALE GENOMIC DNA]</scope>
</reference>
<gene>
    <name evidence="3" type="ORF">CEXT_645961</name>
</gene>